<dbReference type="SUPFAM" id="SSF55729">
    <property type="entry name" value="Acyl-CoA N-acyltransferases (Nat)"/>
    <property type="match status" value="1"/>
</dbReference>
<gene>
    <name evidence="1" type="ORF">ENV60_08655</name>
</gene>
<keyword evidence="1" id="KW-0808">Transferase</keyword>
<dbReference type="InterPro" id="IPR016181">
    <property type="entry name" value="Acyl_CoA_acyltransferase"/>
</dbReference>
<protein>
    <submittedName>
        <fullName evidence="1">N-acetyltransferase</fullName>
    </submittedName>
</protein>
<accession>A0A7C4TCH5</accession>
<dbReference type="InterPro" id="IPR039968">
    <property type="entry name" value="BcerS-like"/>
</dbReference>
<dbReference type="PANTHER" id="PTHR41368:SF1">
    <property type="entry name" value="PROTEIN YGHO"/>
    <property type="match status" value="1"/>
</dbReference>
<organism evidence="1">
    <name type="scientific">candidate division WOR-3 bacterium</name>
    <dbReference type="NCBI Taxonomy" id="2052148"/>
    <lineage>
        <taxon>Bacteria</taxon>
        <taxon>Bacteria division WOR-3</taxon>
    </lineage>
</organism>
<proteinExistence type="predicted"/>
<name>A0A7C4TCH5_UNCW3</name>
<comment type="caution">
    <text evidence="1">The sequence shown here is derived from an EMBL/GenBank/DDBJ whole genome shotgun (WGS) entry which is preliminary data.</text>
</comment>
<reference evidence="1" key="1">
    <citation type="journal article" date="2020" name="mSystems">
        <title>Genome- and Community-Level Interaction Insights into Carbon Utilization and Element Cycling Functions of Hydrothermarchaeota in Hydrothermal Sediment.</title>
        <authorList>
            <person name="Zhou Z."/>
            <person name="Liu Y."/>
            <person name="Xu W."/>
            <person name="Pan J."/>
            <person name="Luo Z.H."/>
            <person name="Li M."/>
        </authorList>
    </citation>
    <scope>NUCLEOTIDE SEQUENCE [LARGE SCALE GENOMIC DNA]</scope>
    <source>
        <strain evidence="1">SpSt-774</strain>
    </source>
</reference>
<dbReference type="EMBL" id="DTGZ01000164">
    <property type="protein sequence ID" value="HGV98347.1"/>
    <property type="molecule type" value="Genomic_DNA"/>
</dbReference>
<dbReference type="Gene3D" id="3.40.630.30">
    <property type="match status" value="1"/>
</dbReference>
<sequence>MIEISPVKNEKELRLFIEFPYRLYKNNRYWVPPLKRDIYNLFDKRKYPFWEHSEREMFLVLRGKEVVGRVCGIVDYNFIEFWNEKTGYFGYFECENDTESAIALFEAVRKFHRDKGMEKFVGPFNPSTNEEVGFLLEGYFLEPMIMMTYTLEYYHKLVESAGLTKAKDLYAFYIETKNAPLEYLERICSTVRQRVRDLKVRPVNLDDFSNEVKKIKEVYNDAWSKNWGFVPMTDSEFNHIARTLKDLVVPELVIIVEIDNAPAGVSLTVPNYNFILKKLNGNLNLLGMLKFLYYKNKIKEGRMMIMGVKKEYQKLGLDALMFLETFKAGIKLGYTGGELSWTLEDNYAVNNTIVKMGGKLYKKYRIYQGIV</sequence>
<dbReference type="GO" id="GO:0016740">
    <property type="term" value="F:transferase activity"/>
    <property type="evidence" value="ECO:0007669"/>
    <property type="project" value="UniProtKB-KW"/>
</dbReference>
<dbReference type="AlphaFoldDB" id="A0A7C4TCH5"/>
<dbReference type="PANTHER" id="PTHR41368">
    <property type="entry name" value="PROTEIN YGHO"/>
    <property type="match status" value="1"/>
</dbReference>
<evidence type="ECO:0000313" key="1">
    <source>
        <dbReference type="EMBL" id="HGV98347.1"/>
    </source>
</evidence>